<dbReference type="OrthoDB" id="6868948at2"/>
<dbReference type="EMBL" id="QNRF01000005">
    <property type="protein sequence ID" value="RBO82665.1"/>
    <property type="molecule type" value="Genomic_DNA"/>
</dbReference>
<dbReference type="Pfam" id="PF13957">
    <property type="entry name" value="YafO_toxin"/>
    <property type="match status" value="1"/>
</dbReference>
<organism evidence="1 2">
    <name type="scientific">Marinomonas aquiplantarum</name>
    <dbReference type="NCBI Taxonomy" id="491951"/>
    <lineage>
        <taxon>Bacteria</taxon>
        <taxon>Pseudomonadati</taxon>
        <taxon>Pseudomonadota</taxon>
        <taxon>Gammaproteobacteria</taxon>
        <taxon>Oceanospirillales</taxon>
        <taxon>Oceanospirillaceae</taxon>
        <taxon>Marinomonas</taxon>
    </lineage>
</organism>
<keyword evidence="2" id="KW-1185">Reference proteome</keyword>
<protein>
    <submittedName>
        <fullName evidence="1">Type II toxin-antitoxin system toxin YafO</fullName>
    </submittedName>
</protein>
<evidence type="ECO:0000313" key="2">
    <source>
        <dbReference type="Proteomes" id="UP000252086"/>
    </source>
</evidence>
<name>A0A366CYG0_9GAMM</name>
<proteinExistence type="predicted"/>
<accession>A0A366CYG0</accession>
<comment type="caution">
    <text evidence="1">The sequence shown here is derived from an EMBL/GenBank/DDBJ whole genome shotgun (WGS) entry which is preliminary data.</text>
</comment>
<dbReference type="RefSeq" id="WP_113874625.1">
    <property type="nucleotide sequence ID" value="NZ_QNRF01000005.1"/>
</dbReference>
<reference evidence="1 2" key="1">
    <citation type="submission" date="2018-06" db="EMBL/GenBank/DDBJ databases">
        <title>Genomic Encyclopedia of Type Strains, Phase III (KMG-III): the genomes of soil and plant-associated and newly described type strains.</title>
        <authorList>
            <person name="Whitman W."/>
        </authorList>
    </citation>
    <scope>NUCLEOTIDE SEQUENCE [LARGE SCALE GENOMIC DNA]</scope>
    <source>
        <strain evidence="1 2">CECT 7732</strain>
    </source>
</reference>
<dbReference type="InterPro" id="IPR020353">
    <property type="entry name" value="Toxin_YafO"/>
</dbReference>
<dbReference type="Proteomes" id="UP000252086">
    <property type="component" value="Unassembled WGS sequence"/>
</dbReference>
<evidence type="ECO:0000313" key="1">
    <source>
        <dbReference type="EMBL" id="RBO82665.1"/>
    </source>
</evidence>
<sequence length="139" mass="16485">MPIVQTTSLFRLADNWELHKNSFESYKLYGRLPDYFGRDAELSHPTVYHIHLAVTEKLAKEWSKRYPRIDQVRYRTTKAGDPENDYWLIYAYDDLDDKYLLLTIIGPDAHNDAEWRASLTTLYIQFVEPWINGKLDDVI</sequence>
<gene>
    <name evidence="1" type="ORF">DFP76_105134</name>
</gene>
<dbReference type="AlphaFoldDB" id="A0A366CYG0"/>